<sequence>MRRIVVYGVTGSGKSTLARAIGERTGLPYHAVDDLTWEPGWVEVPMPVQRERIAAVCAGDAWVLDSAYLAWLDVPMARADLIVGLDFSRGLCLSRLLRRTLHRAVTRTPVCNGNIESLRELFTRDSIVVQQFRSWPRKRARLRAWCSDPAMPPVLLFRRPREVRDWLAGLGDQGSGLRISR</sequence>
<dbReference type="Gene3D" id="3.40.50.300">
    <property type="entry name" value="P-loop containing nucleotide triphosphate hydrolases"/>
    <property type="match status" value="1"/>
</dbReference>
<evidence type="ECO:0000313" key="1">
    <source>
        <dbReference type="EMBL" id="BCJ48023.1"/>
    </source>
</evidence>
<organism evidence="1 2">
    <name type="scientific">Actinoplanes ianthinogenes</name>
    <dbReference type="NCBI Taxonomy" id="122358"/>
    <lineage>
        <taxon>Bacteria</taxon>
        <taxon>Bacillati</taxon>
        <taxon>Actinomycetota</taxon>
        <taxon>Actinomycetes</taxon>
        <taxon>Micromonosporales</taxon>
        <taxon>Micromonosporaceae</taxon>
        <taxon>Actinoplanes</taxon>
    </lineage>
</organism>
<protein>
    <recommendedName>
        <fullName evidence="3">Adenylate kinase</fullName>
    </recommendedName>
</protein>
<dbReference type="RefSeq" id="WP_189330359.1">
    <property type="nucleotide sequence ID" value="NZ_AP023356.1"/>
</dbReference>
<name>A0ABM7M8P3_9ACTN</name>
<evidence type="ECO:0008006" key="3">
    <source>
        <dbReference type="Google" id="ProtNLM"/>
    </source>
</evidence>
<dbReference type="PANTHER" id="PTHR37816">
    <property type="entry name" value="YALI0E33011P"/>
    <property type="match status" value="1"/>
</dbReference>
<dbReference type="EMBL" id="AP023356">
    <property type="protein sequence ID" value="BCJ48023.1"/>
    <property type="molecule type" value="Genomic_DNA"/>
</dbReference>
<dbReference type="Proteomes" id="UP000676967">
    <property type="component" value="Chromosome"/>
</dbReference>
<evidence type="ECO:0000313" key="2">
    <source>
        <dbReference type="Proteomes" id="UP000676967"/>
    </source>
</evidence>
<dbReference type="SUPFAM" id="SSF52540">
    <property type="entry name" value="P-loop containing nucleoside triphosphate hydrolases"/>
    <property type="match status" value="1"/>
</dbReference>
<dbReference type="InterPro" id="IPR027417">
    <property type="entry name" value="P-loop_NTPase"/>
</dbReference>
<dbReference type="PANTHER" id="PTHR37816:SF1">
    <property type="entry name" value="TOXIN"/>
    <property type="match status" value="1"/>
</dbReference>
<accession>A0ABM7M8P3</accession>
<reference evidence="1 2" key="1">
    <citation type="submission" date="2020-08" db="EMBL/GenBank/DDBJ databases">
        <title>Whole genome shotgun sequence of Actinoplanes ianthinogenes NBRC 13996.</title>
        <authorList>
            <person name="Komaki H."/>
            <person name="Tamura T."/>
        </authorList>
    </citation>
    <scope>NUCLEOTIDE SEQUENCE [LARGE SCALE GENOMIC DNA]</scope>
    <source>
        <strain evidence="1 2">NBRC 13996</strain>
    </source>
</reference>
<proteinExistence type="predicted"/>
<gene>
    <name evidence="1" type="ORF">Aiant_86800</name>
</gene>
<dbReference type="InterPro" id="IPR052922">
    <property type="entry name" value="Cytidylate_Kinase-2"/>
</dbReference>
<keyword evidence="2" id="KW-1185">Reference proteome</keyword>